<gene>
    <name evidence="2" type="ORF">EXIGLDRAFT_723781</name>
</gene>
<name>A0A165END5_EXIGL</name>
<proteinExistence type="predicted"/>
<accession>A0A165END5</accession>
<sequence length="68" mass="7137">MSQDRQASESAASSCSVANPYPVPSTTRPGALAARRDLIVPGTRADTSARGAPPYPCIAESKRIDLIH</sequence>
<evidence type="ECO:0000256" key="1">
    <source>
        <dbReference type="SAM" id="MobiDB-lite"/>
    </source>
</evidence>
<protein>
    <submittedName>
        <fullName evidence="2">Uncharacterized protein</fullName>
    </submittedName>
</protein>
<keyword evidence="3" id="KW-1185">Reference proteome</keyword>
<organism evidence="2 3">
    <name type="scientific">Exidia glandulosa HHB12029</name>
    <dbReference type="NCBI Taxonomy" id="1314781"/>
    <lineage>
        <taxon>Eukaryota</taxon>
        <taxon>Fungi</taxon>
        <taxon>Dikarya</taxon>
        <taxon>Basidiomycota</taxon>
        <taxon>Agaricomycotina</taxon>
        <taxon>Agaricomycetes</taxon>
        <taxon>Auriculariales</taxon>
        <taxon>Exidiaceae</taxon>
        <taxon>Exidia</taxon>
    </lineage>
</organism>
<dbReference type="Proteomes" id="UP000077266">
    <property type="component" value="Unassembled WGS sequence"/>
</dbReference>
<dbReference type="InParanoid" id="A0A165END5"/>
<evidence type="ECO:0000313" key="3">
    <source>
        <dbReference type="Proteomes" id="UP000077266"/>
    </source>
</evidence>
<feature type="compositionally biased region" description="Low complexity" evidence="1">
    <location>
        <begin position="8"/>
        <end position="18"/>
    </location>
</feature>
<reference evidence="2 3" key="1">
    <citation type="journal article" date="2016" name="Mol. Biol. Evol.">
        <title>Comparative Genomics of Early-Diverging Mushroom-Forming Fungi Provides Insights into the Origins of Lignocellulose Decay Capabilities.</title>
        <authorList>
            <person name="Nagy L.G."/>
            <person name="Riley R."/>
            <person name="Tritt A."/>
            <person name="Adam C."/>
            <person name="Daum C."/>
            <person name="Floudas D."/>
            <person name="Sun H."/>
            <person name="Yadav J.S."/>
            <person name="Pangilinan J."/>
            <person name="Larsson K.H."/>
            <person name="Matsuura K."/>
            <person name="Barry K."/>
            <person name="Labutti K."/>
            <person name="Kuo R."/>
            <person name="Ohm R.A."/>
            <person name="Bhattacharya S.S."/>
            <person name="Shirouzu T."/>
            <person name="Yoshinaga Y."/>
            <person name="Martin F.M."/>
            <person name="Grigoriev I.V."/>
            <person name="Hibbett D.S."/>
        </authorList>
    </citation>
    <scope>NUCLEOTIDE SEQUENCE [LARGE SCALE GENOMIC DNA]</scope>
    <source>
        <strain evidence="2 3">HHB12029</strain>
    </source>
</reference>
<feature type="region of interest" description="Disordered" evidence="1">
    <location>
        <begin position="1"/>
        <end position="31"/>
    </location>
</feature>
<evidence type="ECO:0000313" key="2">
    <source>
        <dbReference type="EMBL" id="KZV87341.1"/>
    </source>
</evidence>
<dbReference type="EMBL" id="KV426128">
    <property type="protein sequence ID" value="KZV87341.1"/>
    <property type="molecule type" value="Genomic_DNA"/>
</dbReference>
<dbReference type="AlphaFoldDB" id="A0A165END5"/>